<accession>K9WYE9</accession>
<evidence type="ECO:0000256" key="3">
    <source>
        <dbReference type="PROSITE-ProRule" id="PRU00339"/>
    </source>
</evidence>
<feature type="repeat" description="TPR" evidence="3">
    <location>
        <begin position="584"/>
        <end position="617"/>
    </location>
</feature>
<dbReference type="Gene3D" id="1.10.8.430">
    <property type="entry name" value="Helical domain of apoptotic protease-activating factors"/>
    <property type="match status" value="1"/>
</dbReference>
<dbReference type="PRINTS" id="PR00381">
    <property type="entry name" value="KINESINLIGHT"/>
</dbReference>
<dbReference type="eggNOG" id="COG0457">
    <property type="taxonomic scope" value="Bacteria"/>
</dbReference>
<feature type="repeat" description="TPR" evidence="3">
    <location>
        <begin position="500"/>
        <end position="533"/>
    </location>
</feature>
<keyword evidence="1" id="KW-0677">Repeat</keyword>
<proteinExistence type="predicted"/>
<dbReference type="HOGENOM" id="CLU_000288_125_8_3"/>
<protein>
    <submittedName>
        <fullName evidence="5">Tfp pilus assembly protein PilF</fullName>
    </submittedName>
</protein>
<dbReference type="Gene3D" id="1.25.40.10">
    <property type="entry name" value="Tetratricopeptide repeat domain"/>
    <property type="match status" value="2"/>
</dbReference>
<evidence type="ECO:0000256" key="2">
    <source>
        <dbReference type="ARBA" id="ARBA00022803"/>
    </source>
</evidence>
<dbReference type="PANTHER" id="PTHR45641">
    <property type="entry name" value="TETRATRICOPEPTIDE REPEAT PROTEIN (AFU_ORTHOLOGUE AFUA_6G03870)"/>
    <property type="match status" value="1"/>
</dbReference>
<dbReference type="InterPro" id="IPR011990">
    <property type="entry name" value="TPR-like_helical_dom_sf"/>
</dbReference>
<dbReference type="AlphaFoldDB" id="K9WYE9"/>
<dbReference type="SUPFAM" id="SSF48452">
    <property type="entry name" value="TPR-like"/>
    <property type="match status" value="2"/>
</dbReference>
<organism evidence="5 6">
    <name type="scientific">Cylindrospermum stagnale PCC 7417</name>
    <dbReference type="NCBI Taxonomy" id="56107"/>
    <lineage>
        <taxon>Bacteria</taxon>
        <taxon>Bacillati</taxon>
        <taxon>Cyanobacteriota</taxon>
        <taxon>Cyanophyceae</taxon>
        <taxon>Nostocales</taxon>
        <taxon>Nostocaceae</taxon>
        <taxon>Cylindrospermum</taxon>
    </lineage>
</organism>
<dbReference type="InterPro" id="IPR002182">
    <property type="entry name" value="NB-ARC"/>
</dbReference>
<dbReference type="Pfam" id="PF13374">
    <property type="entry name" value="TPR_10"/>
    <property type="match status" value="1"/>
</dbReference>
<name>K9WYE9_9NOST</name>
<dbReference type="Pfam" id="PF00931">
    <property type="entry name" value="NB-ARC"/>
    <property type="match status" value="1"/>
</dbReference>
<feature type="repeat" description="TPR" evidence="3">
    <location>
        <begin position="542"/>
        <end position="575"/>
    </location>
</feature>
<evidence type="ECO:0000313" key="6">
    <source>
        <dbReference type="Proteomes" id="UP000010475"/>
    </source>
</evidence>
<keyword evidence="2 3" id="KW-0802">TPR repeat</keyword>
<evidence type="ECO:0000313" key="5">
    <source>
        <dbReference type="EMBL" id="AFZ25223.1"/>
    </source>
</evidence>
<dbReference type="InterPro" id="IPR027417">
    <property type="entry name" value="P-loop_NTPase"/>
</dbReference>
<dbReference type="InterPro" id="IPR019734">
    <property type="entry name" value="TPR_rpt"/>
</dbReference>
<dbReference type="InterPro" id="IPR042197">
    <property type="entry name" value="Apaf_helical"/>
</dbReference>
<gene>
    <name evidence="5" type="ORF">Cylst_3052</name>
</gene>
<dbReference type="EMBL" id="CP003642">
    <property type="protein sequence ID" value="AFZ25223.1"/>
    <property type="molecule type" value="Genomic_DNA"/>
</dbReference>
<evidence type="ECO:0000256" key="1">
    <source>
        <dbReference type="ARBA" id="ARBA00022737"/>
    </source>
</evidence>
<dbReference type="PATRIC" id="fig|56107.3.peg.3345"/>
<feature type="domain" description="NB-ARC" evidence="4">
    <location>
        <begin position="5"/>
        <end position="159"/>
    </location>
</feature>
<dbReference type="KEGG" id="csg:Cylst_3052"/>
<dbReference type="PROSITE" id="PS50293">
    <property type="entry name" value="TPR_REGION"/>
    <property type="match status" value="1"/>
</dbReference>
<dbReference type="STRING" id="56107.Cylst_3052"/>
<dbReference type="SUPFAM" id="SSF52540">
    <property type="entry name" value="P-loop containing nucleoside triphosphate hydrolases"/>
    <property type="match status" value="1"/>
</dbReference>
<dbReference type="SMART" id="SM00028">
    <property type="entry name" value="TPR"/>
    <property type="match status" value="6"/>
</dbReference>
<feature type="repeat" description="TPR" evidence="3">
    <location>
        <begin position="416"/>
        <end position="449"/>
    </location>
</feature>
<dbReference type="Pfam" id="PF13424">
    <property type="entry name" value="TPR_12"/>
    <property type="match status" value="3"/>
</dbReference>
<dbReference type="PANTHER" id="PTHR45641:SF19">
    <property type="entry name" value="NEPHROCYSTIN-3"/>
    <property type="match status" value="1"/>
</dbReference>
<dbReference type="Gene3D" id="3.40.50.300">
    <property type="entry name" value="P-loop containing nucleotide triphosphate hydrolases"/>
    <property type="match status" value="1"/>
</dbReference>
<dbReference type="PROSITE" id="PS50005">
    <property type="entry name" value="TPR"/>
    <property type="match status" value="5"/>
</dbReference>
<sequence>MQNPQAVAISAVAGMGGVGKTELATRYAKTHQADYPGGICWLTAREANLAAAIIQFTQLHLNLEIPQQNWQGNPLNLTEQVEWCWQHWQPPEGLVLVVLDDVTDLEYCRDFLPKTNRFRLLMTTRLRNLDANIQEIPLDVLSPAEALQLFTAIAGEKRVQKELETAKQLCDWLGYLPLGLELVGRYLAKKPPHWTLAKMLQRLKAQRLEDEAVNPELHKTLSTAQRGLKAAFELSWQELEPMTQSIAELLSLFAPHIFAWQWVESATNLLNWNTADVETANDKLYERHLIQFVEDTADGYKIHPLIREFLQTKLTASPQAEEWKQAFADVFVDIAKQIPKAPTQEFIKSVKNAIPHLAEVAQNMTAAISDENLISPFVGLGTFYEAQGLYKLAESWREQSVSVVKSRLGEEHSYVATSFNNLALLHKSQGRYKEAEPLFLKALELYQRQLGDENLYVATISNNLAELYNCQERYTEAEPLFFTALELCQRQLGDENLYVATIFNNLANLYISQRKYTEAKHLLLKALELRQRLLGQEHPNVAITFNNLGLLYYSQGKYTEAEDHYRKALKLWQRVLGEEHPNVATSFHNLASLYYSQNRYTEAENFFFKALEIDIQLIGEEHSQIATTFNNLAEFYRSQGKYTEAEKLSNQALTIYQKTLGSQHQNTQNALLTVKSLHIQTLLHCNQQTLFRILQALAQQAELTAFNTEVTLTLLQRLESNPELLSSIRQALQQQTEASDGDT</sequence>
<evidence type="ECO:0000259" key="4">
    <source>
        <dbReference type="Pfam" id="PF00931"/>
    </source>
</evidence>
<feature type="repeat" description="TPR" evidence="3">
    <location>
        <begin position="626"/>
        <end position="659"/>
    </location>
</feature>
<dbReference type="Proteomes" id="UP000010475">
    <property type="component" value="Chromosome"/>
</dbReference>
<dbReference type="GO" id="GO:0043531">
    <property type="term" value="F:ADP binding"/>
    <property type="evidence" value="ECO:0007669"/>
    <property type="project" value="InterPro"/>
</dbReference>
<reference evidence="5 6" key="1">
    <citation type="submission" date="2012-06" db="EMBL/GenBank/DDBJ databases">
        <title>Finished chromosome of genome of Cylindrospermum stagnale PCC 7417.</title>
        <authorList>
            <consortium name="US DOE Joint Genome Institute"/>
            <person name="Gugger M."/>
            <person name="Coursin T."/>
            <person name="Rippka R."/>
            <person name="Tandeau De Marsac N."/>
            <person name="Huntemann M."/>
            <person name="Wei C.-L."/>
            <person name="Han J."/>
            <person name="Detter J.C."/>
            <person name="Han C."/>
            <person name="Tapia R."/>
            <person name="Chen A."/>
            <person name="Kyrpides N."/>
            <person name="Mavromatis K."/>
            <person name="Markowitz V."/>
            <person name="Szeto E."/>
            <person name="Ivanova N."/>
            <person name="Pagani I."/>
            <person name="Pati A."/>
            <person name="Goodwin L."/>
            <person name="Nordberg H.P."/>
            <person name="Cantor M.N."/>
            <person name="Hua S.X."/>
            <person name="Woyke T."/>
            <person name="Kerfeld C.A."/>
        </authorList>
    </citation>
    <scope>NUCLEOTIDE SEQUENCE [LARGE SCALE GENOMIC DNA]</scope>
    <source>
        <strain evidence="5 6">PCC 7417</strain>
    </source>
</reference>
<keyword evidence="6" id="KW-1185">Reference proteome</keyword>